<dbReference type="InterPro" id="IPR042099">
    <property type="entry name" value="ANL_N_sf"/>
</dbReference>
<dbReference type="eggNOG" id="COG1541">
    <property type="taxonomic scope" value="Bacteria"/>
</dbReference>
<dbReference type="RefSeq" id="WP_006982467.1">
    <property type="nucleotide sequence ID" value="NZ_ABVL01000021.1"/>
</dbReference>
<evidence type="ECO:0000256" key="1">
    <source>
        <dbReference type="SAM" id="MobiDB-lite"/>
    </source>
</evidence>
<protein>
    <submittedName>
        <fullName evidence="3">Coenzyme F390 synthetase-like protein</fullName>
    </submittedName>
</protein>
<dbReference type="PANTHER" id="PTHR43845">
    <property type="entry name" value="BLR5969 PROTEIN"/>
    <property type="match status" value="1"/>
</dbReference>
<evidence type="ECO:0000313" key="3">
    <source>
        <dbReference type="EMBL" id="EDY17299.1"/>
    </source>
</evidence>
<gene>
    <name evidence="3" type="ORF">CfE428DRAFT_5146</name>
</gene>
<comment type="caution">
    <text evidence="3">The sequence shown here is derived from an EMBL/GenBank/DDBJ whole genome shotgun (WGS) entry which is preliminary data.</text>
</comment>
<evidence type="ECO:0000259" key="2">
    <source>
        <dbReference type="Pfam" id="PF00501"/>
    </source>
</evidence>
<feature type="compositionally biased region" description="Low complexity" evidence="1">
    <location>
        <begin position="488"/>
        <end position="498"/>
    </location>
</feature>
<feature type="region of interest" description="Disordered" evidence="1">
    <location>
        <begin position="471"/>
        <end position="512"/>
    </location>
</feature>
<feature type="compositionally biased region" description="Basic and acidic residues" evidence="1">
    <location>
        <begin position="478"/>
        <end position="487"/>
    </location>
</feature>
<dbReference type="PANTHER" id="PTHR43845:SF1">
    <property type="entry name" value="BLR5969 PROTEIN"/>
    <property type="match status" value="1"/>
</dbReference>
<keyword evidence="4" id="KW-1185">Reference proteome</keyword>
<dbReference type="InParanoid" id="B4D8A6"/>
<evidence type="ECO:0000313" key="4">
    <source>
        <dbReference type="Proteomes" id="UP000005824"/>
    </source>
</evidence>
<organism evidence="3 4">
    <name type="scientific">Chthoniobacter flavus Ellin428</name>
    <dbReference type="NCBI Taxonomy" id="497964"/>
    <lineage>
        <taxon>Bacteria</taxon>
        <taxon>Pseudomonadati</taxon>
        <taxon>Verrucomicrobiota</taxon>
        <taxon>Spartobacteria</taxon>
        <taxon>Chthoniobacterales</taxon>
        <taxon>Chthoniobacteraceae</taxon>
        <taxon>Chthoniobacter</taxon>
    </lineage>
</organism>
<dbReference type="Pfam" id="PF00501">
    <property type="entry name" value="AMP-binding"/>
    <property type="match status" value="1"/>
</dbReference>
<dbReference type="InterPro" id="IPR000873">
    <property type="entry name" value="AMP-dep_synth/lig_dom"/>
</dbReference>
<feature type="domain" description="AMP-dependent synthetase/ligase" evidence="2">
    <location>
        <begin position="166"/>
        <end position="329"/>
    </location>
</feature>
<name>B4D8A6_9BACT</name>
<dbReference type="SUPFAM" id="SSF56801">
    <property type="entry name" value="Acetyl-CoA synthetase-like"/>
    <property type="match status" value="1"/>
</dbReference>
<dbReference type="Proteomes" id="UP000005824">
    <property type="component" value="Unassembled WGS sequence"/>
</dbReference>
<reference evidence="3 4" key="1">
    <citation type="journal article" date="2011" name="J. Bacteriol.">
        <title>Genome sequence of Chthoniobacter flavus Ellin428, an aerobic heterotrophic soil bacterium.</title>
        <authorList>
            <person name="Kant R."/>
            <person name="van Passel M.W."/>
            <person name="Palva A."/>
            <person name="Lucas S."/>
            <person name="Lapidus A."/>
            <person name="Glavina Del Rio T."/>
            <person name="Dalin E."/>
            <person name="Tice H."/>
            <person name="Bruce D."/>
            <person name="Goodwin L."/>
            <person name="Pitluck S."/>
            <person name="Larimer F.W."/>
            <person name="Land M.L."/>
            <person name="Hauser L."/>
            <person name="Sangwan P."/>
            <person name="de Vos W.M."/>
            <person name="Janssen P.H."/>
            <person name="Smidt H."/>
        </authorList>
    </citation>
    <scope>NUCLEOTIDE SEQUENCE [LARGE SCALE GENOMIC DNA]</scope>
    <source>
        <strain evidence="3 4">Ellin428</strain>
    </source>
</reference>
<dbReference type="Gene3D" id="3.40.50.12780">
    <property type="entry name" value="N-terminal domain of ligase-like"/>
    <property type="match status" value="1"/>
</dbReference>
<proteinExistence type="predicted"/>
<dbReference type="STRING" id="497964.CfE428DRAFT_5146"/>
<dbReference type="AlphaFoldDB" id="B4D8A6"/>
<sequence>MKKPSPRWPSHPRSLHSWQLARLRSYLRDTVLPFSAHYRRMFAKEKLSPDQLRSVDDLRRIPFTSKSDFLPGSDGSDPVRDFVLVPDRAVLSRRPSTILRALLHGKASVAEGFEREFRPLLLTSTTGRSAEPVPFVYTAQDIENLKVGGARVYEVCGANREMRMMNMFPFAPHLAFWITHYGGAEFGTFVLGTGGGKVMGTEGNMRLMKKIKPDVLVGMPTFLYHLLLGVVKEGIELPNLQKIVLGGEKAPSGMRRKLRALAQQMGAPKIDVLRSYGFTEAKMAWAECPFDENAGSAGYHIHPDMSLIEIVDPKTGEPRGEGEPGEIVFTPLMARGSVVLRYRTGDCTDGGLFYEPCPFCGQQIPRLVGEISRNSEIRELQINKIKGTLVDFNRLEHVLDNVDHVGTWQLELRKHHDDPLDVDELVLHVAKADEYSDAQLRQMLDERFASEVEVHPNRIEFHSEDEMKTLQGTGTQLKEQRIVDHRPGANGNGAANKAGSERKSELSGQTQQ</sequence>
<accession>B4D8A6</accession>
<dbReference type="EMBL" id="ABVL01000021">
    <property type="protein sequence ID" value="EDY17299.1"/>
    <property type="molecule type" value="Genomic_DNA"/>
</dbReference>